<sequence length="1550" mass="169209">MSGTVIYANENLVVSGDFVTLEGWHYQGYVDISRETYQDLPINVLEATNEGYAEQIISIPRSQGNDAHYTLSFLCEVAHEQPGWLRIFKGEGDGEELCSIELKPASARKQGQSPATAGQPLVFNPIAYELKLDLPVEQNEKIKIRIVSPKNAPSDFISNLRITRIKLLLELAPLKLASMQFDEQTVAPGSTLYLCLGTTSLGQAHRLTFVPEPGNAWIGTDCSLTANGNPLEAVTAAPDWGVNQALSENWLIDCPWIDDQRRYEFELSLHNRYTAEAYRIPVSLGHHRLGFTNEQEAAYYPVFEYAQSVDLGVQVVSYYTGQPVAGQTVNWTVEGSGVQAAVVSQDDGWCGYTFVPEAAGDFVLTASVASPYYASGVVTREFQVKVLQSDPWKALNTVVGDERTPWETQGYPNRGSAHEIRLDVPTGSPFAGTTLKLYAAGDSLDQLGVDVSPDLGSPVPVDDGAPLWTLTSADQLDGLFQLSLACSKLKLRSPLKPMSLARNRVKVGRTFEANKSPVVDEQESVLLRVQVLHATDSGAGEPVINAYVDWHTPERVVQSRTGAGGWASLLYTPAAAGELTVTAKIKAYPEADSIDQAFAVNAIASSPWKSAVRILLDNKPVELSSLGMLCRRGQSHVLKVEPISDAWVGKNISLHWRGVEPPIGLVPSDLGVPRSLVTDGVLWTLESGAGAESVSSLFDLQLRIDGVEIVQALSGRLLSVDLHDEVKLMLDQVSAALDDQVLYPCLGTRHRFKVLPNELSPLVGLEVACEWSGDSAEELEASVEPKLHLPQVLDDGGAVWTLDFSRSERPGRFALTLALPQLEFRAHAKPMALNHNKVRIHILQESAVDPVVGQQSQLLWAQICSHFTGRPVSGVTVEWWADDHGSDERTDDEGWSRFAFTPTTAGTYTVIAMVTSLFDDHNESRDITVKALASDPWDDLMVSFEGHPVRWGEKTCFPRRTGTYTLSVKAKSGSELLKHQIALGMTGTGPEQLNMRFLEPGLGKPLPFSEAGFDYQFMVNAENDGSFGLCFASDRLANLSPVNAMSLGEGEQVVKIAERLRVKQTLLWGDEVSEQITIVSAVTGKPMADVVVTWRSPDLGEMTATTNFYGVASVRFVPSTAGAFELNAAVGGTQYSESIALPFYLNEPCEIRSLQSDEPSGHPGAEVAAQVVVVSARTGEPLADVEVAWEYPGIKIASTKTDDTGKSGVKFRLPPIKEGWLRAFVKGGYAGWEVRSMKFTAIPNADTWLQEFTLWLNGEEVDLAGGELKILRGVTNELELRVRPHSWLIPWAELALEDHSETEPAGLGFSPELGVSRKLDGSPVRWSVWTDPSSSDAFTLKFTSQTLPDHLLKGQIIDFDASAELEVSFDTFAESFGSNVYPCLGATHTIRVKAKSGSRLIGSQVKLGWEGASAESLGIVLTPALDVEQLLDKEELVWTLDCKDGTRNDVFSLTLNKADHQWATKPLAMSLGHNSVTAKRGFDQNYNVVTITATSTFLNVPASGVFVSVFWQGGSDYIYTQENGVATYPAGTQLREFRINNLYDGTQILL</sequence>
<dbReference type="Proteomes" id="UP000285378">
    <property type="component" value="Unassembled WGS sequence"/>
</dbReference>
<dbReference type="RefSeq" id="WP_123453661.1">
    <property type="nucleotide sequence ID" value="NZ_MOBX01000015.1"/>
</dbReference>
<reference evidence="1 2" key="1">
    <citation type="submission" date="2016-10" db="EMBL/GenBank/DDBJ databases">
        <title>Comparative genome analysis of multiple Pseudomonas spp. focuses on biocontrol and plant growth promoting traits.</title>
        <authorList>
            <person name="Tao X.-Y."/>
            <person name="Taylor C.G."/>
        </authorList>
    </citation>
    <scope>NUCLEOTIDE SEQUENCE [LARGE SCALE GENOMIC DNA]</scope>
    <source>
        <strain evidence="1 2">28B5</strain>
    </source>
</reference>
<evidence type="ECO:0000313" key="1">
    <source>
        <dbReference type="EMBL" id="RON78212.1"/>
    </source>
</evidence>
<dbReference type="OrthoDB" id="6995304at2"/>
<dbReference type="SUPFAM" id="SSF49373">
    <property type="entry name" value="Invasin/intimin cell-adhesion fragments"/>
    <property type="match status" value="2"/>
</dbReference>
<accession>A0A423M7S5</accession>
<protein>
    <submittedName>
        <fullName evidence="1">Uncharacterized protein</fullName>
    </submittedName>
</protein>
<dbReference type="EMBL" id="MOBX01000015">
    <property type="protein sequence ID" value="RON78212.1"/>
    <property type="molecule type" value="Genomic_DNA"/>
</dbReference>
<comment type="caution">
    <text evidence="1">The sequence shown here is derived from an EMBL/GenBank/DDBJ whole genome shotgun (WGS) entry which is preliminary data.</text>
</comment>
<dbReference type="InterPro" id="IPR008964">
    <property type="entry name" value="Invasin/intimin_cell_adhesion"/>
</dbReference>
<gene>
    <name evidence="1" type="ORF">BK670_23555</name>
</gene>
<organism evidence="1 2">
    <name type="scientific">Pseudomonas fluorescens</name>
    <dbReference type="NCBI Taxonomy" id="294"/>
    <lineage>
        <taxon>Bacteria</taxon>
        <taxon>Pseudomonadati</taxon>
        <taxon>Pseudomonadota</taxon>
        <taxon>Gammaproteobacteria</taxon>
        <taxon>Pseudomonadales</taxon>
        <taxon>Pseudomonadaceae</taxon>
        <taxon>Pseudomonas</taxon>
    </lineage>
</organism>
<evidence type="ECO:0000313" key="2">
    <source>
        <dbReference type="Proteomes" id="UP000285378"/>
    </source>
</evidence>
<name>A0A423M7S5_PSEFL</name>
<proteinExistence type="predicted"/>